<name>A0A026VWM1_OOCBI</name>
<evidence type="ECO:0000313" key="2">
    <source>
        <dbReference type="Proteomes" id="UP000053097"/>
    </source>
</evidence>
<organism evidence="1 2">
    <name type="scientific">Ooceraea biroi</name>
    <name type="common">Clonal raider ant</name>
    <name type="synonym">Cerapachys biroi</name>
    <dbReference type="NCBI Taxonomy" id="2015173"/>
    <lineage>
        <taxon>Eukaryota</taxon>
        <taxon>Metazoa</taxon>
        <taxon>Ecdysozoa</taxon>
        <taxon>Arthropoda</taxon>
        <taxon>Hexapoda</taxon>
        <taxon>Insecta</taxon>
        <taxon>Pterygota</taxon>
        <taxon>Neoptera</taxon>
        <taxon>Endopterygota</taxon>
        <taxon>Hymenoptera</taxon>
        <taxon>Apocrita</taxon>
        <taxon>Aculeata</taxon>
        <taxon>Formicoidea</taxon>
        <taxon>Formicidae</taxon>
        <taxon>Dorylinae</taxon>
        <taxon>Ooceraea</taxon>
    </lineage>
</organism>
<dbReference type="AlphaFoldDB" id="A0A026VWM1"/>
<protein>
    <submittedName>
        <fullName evidence="1">Uncharacterized protein</fullName>
    </submittedName>
</protein>
<reference evidence="1 2" key="1">
    <citation type="journal article" date="2014" name="Curr. Biol.">
        <title>The genome of the clonal raider ant Cerapachys biroi.</title>
        <authorList>
            <person name="Oxley P.R."/>
            <person name="Ji L."/>
            <person name="Fetter-Pruneda I."/>
            <person name="McKenzie S.K."/>
            <person name="Li C."/>
            <person name="Hu H."/>
            <person name="Zhang G."/>
            <person name="Kronauer D.J."/>
        </authorList>
    </citation>
    <scope>NUCLEOTIDE SEQUENCE [LARGE SCALE GENOMIC DNA]</scope>
</reference>
<keyword evidence="2" id="KW-1185">Reference proteome</keyword>
<sequence length="210" mass="23575">MCTQQAAYHPDVRLEDGHVDVRLEADPRADDLGDATELGEVAHHRERVQGVDQRQGEAAPRVEPVAAQRAQLVVRIRVGQVAGIRVVEHGPYLLSQDDQLLLAVLPKPAREDQKAQDRARSEQNHFRFTVTPCSSPSVIIIFSSTLREPAAVLTTRGSLPILERPRIQNNLDVHRERHARDASHLTSIVNRASLRTYPVSRYTRARARVM</sequence>
<proteinExistence type="predicted"/>
<dbReference type="Proteomes" id="UP000053097">
    <property type="component" value="Unassembled WGS sequence"/>
</dbReference>
<dbReference type="EMBL" id="KK107921">
    <property type="protein sequence ID" value="EZA47244.1"/>
    <property type="molecule type" value="Genomic_DNA"/>
</dbReference>
<accession>A0A026VWM1</accession>
<gene>
    <name evidence="1" type="ORF">X777_16506</name>
</gene>
<evidence type="ECO:0000313" key="1">
    <source>
        <dbReference type="EMBL" id="EZA47244.1"/>
    </source>
</evidence>